<dbReference type="Gene3D" id="1.25.40.10">
    <property type="entry name" value="Tetratricopeptide repeat domain"/>
    <property type="match status" value="1"/>
</dbReference>
<dbReference type="GO" id="GO:0006260">
    <property type="term" value="P:DNA replication"/>
    <property type="evidence" value="ECO:0007669"/>
    <property type="project" value="UniProtKB-KW"/>
</dbReference>
<protein>
    <submittedName>
        <fullName evidence="5">Tetratricopeptide repeat protein</fullName>
    </submittedName>
</protein>
<organism evidence="5 6">
    <name type="scientific">Paenibacillus faecis</name>
    <dbReference type="NCBI Taxonomy" id="862114"/>
    <lineage>
        <taxon>Bacteria</taxon>
        <taxon>Bacillati</taxon>
        <taxon>Bacillota</taxon>
        <taxon>Bacilli</taxon>
        <taxon>Bacillales</taxon>
        <taxon>Paenibacillaceae</taxon>
        <taxon>Paenibacillus</taxon>
    </lineage>
</organism>
<name>A0A5D0CMC4_9BACL</name>
<dbReference type="AlphaFoldDB" id="A0A5D0CMC4"/>
<accession>A0A5D0CMC4</accession>
<keyword evidence="6" id="KW-1185">Reference proteome</keyword>
<feature type="transmembrane region" description="Helical" evidence="3">
    <location>
        <begin position="391"/>
        <end position="414"/>
    </location>
</feature>
<evidence type="ECO:0000313" key="6">
    <source>
        <dbReference type="Proteomes" id="UP000325218"/>
    </source>
</evidence>
<dbReference type="OrthoDB" id="9816462at2"/>
<feature type="transmembrane region" description="Helical" evidence="3">
    <location>
        <begin position="420"/>
        <end position="437"/>
    </location>
</feature>
<gene>
    <name evidence="5" type="ORF">FRY98_23255</name>
</gene>
<dbReference type="Pfam" id="PF14559">
    <property type="entry name" value="TPR_19"/>
    <property type="match status" value="1"/>
</dbReference>
<evidence type="ECO:0000256" key="3">
    <source>
        <dbReference type="SAM" id="Phobius"/>
    </source>
</evidence>
<dbReference type="InterPro" id="IPR036869">
    <property type="entry name" value="J_dom_sf"/>
</dbReference>
<dbReference type="EMBL" id="VSDO01000005">
    <property type="protein sequence ID" value="TYA10710.1"/>
    <property type="molecule type" value="Genomic_DNA"/>
</dbReference>
<keyword evidence="3" id="KW-0472">Membrane</keyword>
<sequence>MRYWSILGIEATADKSLIKKAYARQLKLHHPEEDPQGYQQLREAFEWAMKRAGDPDQAGASVAREADEWNEPIYEEIAVMRQEDFQAEADLRVPTGTKPHPVQVFFEKMRNLYDDFPRRIDPEAWTALMAEDFMWNMEYQDVRVNGLMHFLERHRHMPREVWTVLDHSFRLLESKEALYESYDEEEVDYILEQIRGTAELGYECFAEKALDFDIEHYLDLRQEAQSALREDDLEEAEAALTEAAGMFREDPDLSLMRAKLYLGTGRKPEAMGCLERVLDLRPRDREARQLYAQGLFEEGRYEDVIRQCESAREHYTPDQDLLALSAEAKLKLGQVQSIWEEYAEARPTWEEFYHFRYNVMLIMLRNSRLYPQEHNPNYAELKKMAQKARRWTYVLIMFRLSWLYLFLFALVYFVFHLPPVSLWVLPVILGGCAWKTWRAARLSFT</sequence>
<reference evidence="5 6" key="1">
    <citation type="submission" date="2019-08" db="EMBL/GenBank/DDBJ databases">
        <title>Genome sequencing of Paenibacillus faecis DSM 23593(T).</title>
        <authorList>
            <person name="Kook J.-K."/>
            <person name="Park S.-N."/>
            <person name="Lim Y.K."/>
        </authorList>
    </citation>
    <scope>NUCLEOTIDE SEQUENCE [LARGE SCALE GENOMIC DNA]</scope>
    <source>
        <strain evidence="5 6">DSM 23593</strain>
    </source>
</reference>
<feature type="domain" description="J" evidence="4">
    <location>
        <begin position="2"/>
        <end position="78"/>
    </location>
</feature>
<dbReference type="InterPro" id="IPR011990">
    <property type="entry name" value="TPR-like_helical_dom_sf"/>
</dbReference>
<evidence type="ECO:0000259" key="4">
    <source>
        <dbReference type="PROSITE" id="PS50076"/>
    </source>
</evidence>
<dbReference type="SMART" id="SM00271">
    <property type="entry name" value="DnaJ"/>
    <property type="match status" value="1"/>
</dbReference>
<dbReference type="Proteomes" id="UP000325218">
    <property type="component" value="Unassembled WGS sequence"/>
</dbReference>
<evidence type="ECO:0000256" key="1">
    <source>
        <dbReference type="ARBA" id="ARBA00022705"/>
    </source>
</evidence>
<evidence type="ECO:0000256" key="2">
    <source>
        <dbReference type="ARBA" id="ARBA00023016"/>
    </source>
</evidence>
<keyword evidence="2" id="KW-0346">Stress response</keyword>
<keyword evidence="1" id="KW-0235">DNA replication</keyword>
<comment type="caution">
    <text evidence="5">The sequence shown here is derived from an EMBL/GenBank/DDBJ whole genome shotgun (WGS) entry which is preliminary data.</text>
</comment>
<dbReference type="CDD" id="cd06257">
    <property type="entry name" value="DnaJ"/>
    <property type="match status" value="1"/>
</dbReference>
<dbReference type="RefSeq" id="WP_148456628.1">
    <property type="nucleotide sequence ID" value="NZ_VSDO01000005.1"/>
</dbReference>
<dbReference type="SUPFAM" id="SSF46565">
    <property type="entry name" value="Chaperone J-domain"/>
    <property type="match status" value="1"/>
</dbReference>
<keyword evidence="3" id="KW-1133">Transmembrane helix</keyword>
<dbReference type="InterPro" id="IPR001623">
    <property type="entry name" value="DnaJ_domain"/>
</dbReference>
<keyword evidence="3" id="KW-0812">Transmembrane</keyword>
<dbReference type="PROSITE" id="PS50076">
    <property type="entry name" value="DNAJ_2"/>
    <property type="match status" value="1"/>
</dbReference>
<evidence type="ECO:0000313" key="5">
    <source>
        <dbReference type="EMBL" id="TYA10710.1"/>
    </source>
</evidence>
<dbReference type="SUPFAM" id="SSF48452">
    <property type="entry name" value="TPR-like"/>
    <property type="match status" value="1"/>
</dbReference>
<proteinExistence type="predicted"/>
<dbReference type="Gene3D" id="1.10.287.110">
    <property type="entry name" value="DnaJ domain"/>
    <property type="match status" value="1"/>
</dbReference>